<dbReference type="PANTHER" id="PTHR10283">
    <property type="entry name" value="SOLUTE CARRIER FAMILY 13 MEMBER"/>
    <property type="match status" value="1"/>
</dbReference>
<evidence type="ECO:0000256" key="6">
    <source>
        <dbReference type="SAM" id="Phobius"/>
    </source>
</evidence>
<dbReference type="GO" id="GO:0005886">
    <property type="term" value="C:plasma membrane"/>
    <property type="evidence" value="ECO:0007669"/>
    <property type="project" value="TreeGrafter"/>
</dbReference>
<feature type="transmembrane region" description="Helical" evidence="6">
    <location>
        <begin position="77"/>
        <end position="95"/>
    </location>
</feature>
<keyword evidence="5 6" id="KW-0472">Membrane</keyword>
<feature type="transmembrane region" description="Helical" evidence="6">
    <location>
        <begin position="146"/>
        <end position="171"/>
    </location>
</feature>
<feature type="transmembrane region" description="Helical" evidence="6">
    <location>
        <begin position="276"/>
        <end position="299"/>
    </location>
</feature>
<comment type="subcellular location">
    <subcellularLocation>
        <location evidence="1">Membrane</location>
        <topology evidence="1">Multi-pass membrane protein</topology>
    </subcellularLocation>
</comment>
<feature type="transmembrane region" description="Helical" evidence="6">
    <location>
        <begin position="191"/>
        <end position="210"/>
    </location>
</feature>
<dbReference type="GO" id="GO:0015141">
    <property type="term" value="F:succinate transmembrane transporter activity"/>
    <property type="evidence" value="ECO:0007669"/>
    <property type="project" value="TreeGrafter"/>
</dbReference>
<keyword evidence="4 6" id="KW-1133">Transmembrane helix</keyword>
<comment type="similarity">
    <text evidence="2">Belongs to the SLC13A/DASS transporter (TC 2.A.47) family. NADC subfamily.</text>
</comment>
<evidence type="ECO:0000256" key="3">
    <source>
        <dbReference type="ARBA" id="ARBA00022692"/>
    </source>
</evidence>
<organism evidence="7">
    <name type="scientific">Ixodes ricinus</name>
    <name type="common">Common tick</name>
    <name type="synonym">Acarus ricinus</name>
    <dbReference type="NCBI Taxonomy" id="34613"/>
    <lineage>
        <taxon>Eukaryota</taxon>
        <taxon>Metazoa</taxon>
        <taxon>Ecdysozoa</taxon>
        <taxon>Arthropoda</taxon>
        <taxon>Chelicerata</taxon>
        <taxon>Arachnida</taxon>
        <taxon>Acari</taxon>
        <taxon>Parasitiformes</taxon>
        <taxon>Ixodida</taxon>
        <taxon>Ixodoidea</taxon>
        <taxon>Ixodidae</taxon>
        <taxon>Ixodinae</taxon>
        <taxon>Ixodes</taxon>
    </lineage>
</organism>
<evidence type="ECO:0000256" key="2">
    <source>
        <dbReference type="ARBA" id="ARBA00006772"/>
    </source>
</evidence>
<dbReference type="PANTHER" id="PTHR10283:SF82">
    <property type="entry name" value="SOLUTE CARRIER FAMILY 13 MEMBER 2"/>
    <property type="match status" value="1"/>
</dbReference>
<keyword evidence="3 6" id="KW-0812">Transmembrane</keyword>
<feature type="transmembrane region" description="Helical" evidence="6">
    <location>
        <begin position="446"/>
        <end position="468"/>
    </location>
</feature>
<evidence type="ECO:0000256" key="4">
    <source>
        <dbReference type="ARBA" id="ARBA00022989"/>
    </source>
</evidence>
<dbReference type="EMBL" id="GIFC01017625">
    <property type="protein sequence ID" value="MXU99708.1"/>
    <property type="molecule type" value="Transcribed_RNA"/>
</dbReference>
<evidence type="ECO:0000256" key="5">
    <source>
        <dbReference type="ARBA" id="ARBA00023136"/>
    </source>
</evidence>
<evidence type="ECO:0000313" key="7">
    <source>
        <dbReference type="EMBL" id="MXU99708.1"/>
    </source>
</evidence>
<dbReference type="GO" id="GO:0015137">
    <property type="term" value="F:citrate transmembrane transporter activity"/>
    <property type="evidence" value="ECO:0007669"/>
    <property type="project" value="TreeGrafter"/>
</dbReference>
<feature type="transmembrane region" description="Helical" evidence="6">
    <location>
        <begin position="244"/>
        <end position="264"/>
    </location>
</feature>
<reference evidence="7" key="1">
    <citation type="submission" date="2019-12" db="EMBL/GenBank/DDBJ databases">
        <title>An insight into the sialome of adult female Ixodes ricinus ticks feeding for 6 days.</title>
        <authorList>
            <person name="Perner J."/>
            <person name="Ribeiro J.M.C."/>
        </authorList>
    </citation>
    <scope>NUCLEOTIDE SEQUENCE</scope>
    <source>
        <strain evidence="7">Semi-engorged</strain>
        <tissue evidence="7">Salivary glands</tissue>
    </source>
</reference>
<proteinExistence type="inferred from homology"/>
<dbReference type="Pfam" id="PF00939">
    <property type="entry name" value="Na_sulph_symp"/>
    <property type="match status" value="1"/>
</dbReference>
<protein>
    <submittedName>
        <fullName evidence="7">Putative sparc/kazal</fullName>
    </submittedName>
</protein>
<evidence type="ECO:0000256" key="1">
    <source>
        <dbReference type="ARBA" id="ARBA00004141"/>
    </source>
</evidence>
<dbReference type="AlphaFoldDB" id="A0A6B0VEN9"/>
<sequence length="487" mass="53758">MPLVLFPLLGVLTTTETTNVYFNNIGFVMFASLTMAVAVEITNLHKRIALKTFILLGASNRRLLMGFMLITMFLSMWIPNTASASIMAPIAMAVMDQIQGANKRRAEGLSPDQGQLIESEISSGDLDKVDEAQKEDNLRLDKMRKLVLLSVAYSANVGGTGTLVGTAPNLILKGLLDERFKDSDDLTFTMWMVYSVPPMLVIIIVAWTYVQCLLQKLTRKGTESEASEKVMDEMKRRYEQLGSLRFEEGALLFLMATLIFLWFTLKPRAFPGWIEFFPYAKDIGSCVPAMAVAILLFVVPKEPRRGSASPGILTWEDANTRIHWGVILLINGSMTLAQASKKSGMSAMLVKELKVLEALPDFLVVSILCFAASMFTELTSNAAASSIMLPLVLEMALALRVHPYYFALPVTAGCSFSFMLPAATPPNAIVYELGKFKIKEMVGPGFVMNMLCVTVELIAIHLLGFPLFDLGTFPKWAENQTLSTVEP</sequence>
<feature type="transmembrane region" description="Helical" evidence="6">
    <location>
        <begin position="20"/>
        <end position="41"/>
    </location>
</feature>
<dbReference type="InterPro" id="IPR001898">
    <property type="entry name" value="SLC13A/DASS"/>
</dbReference>
<name>A0A6B0VEN9_IXORI</name>
<accession>A0A6B0VEN9</accession>